<evidence type="ECO:0000313" key="1">
    <source>
        <dbReference type="EMBL" id="KAK7580399.1"/>
    </source>
</evidence>
<reference evidence="1 2" key="1">
    <citation type="submission" date="2024-03" db="EMBL/GenBank/DDBJ databases">
        <title>Adaptation during the transition from Ophiocordyceps entomopathogen to insect associate is accompanied by gene loss and intensified selection.</title>
        <authorList>
            <person name="Ward C.M."/>
            <person name="Onetto C.A."/>
            <person name="Borneman A.R."/>
        </authorList>
    </citation>
    <scope>NUCLEOTIDE SEQUENCE [LARGE SCALE GENOMIC DNA]</scope>
    <source>
        <strain evidence="1">AWRI1</strain>
        <tissue evidence="1">Single Adult Female</tissue>
    </source>
</reference>
<keyword evidence="2" id="KW-1185">Reference proteome</keyword>
<evidence type="ECO:0000313" key="2">
    <source>
        <dbReference type="Proteomes" id="UP001367676"/>
    </source>
</evidence>
<dbReference type="AlphaFoldDB" id="A0AAN9TC68"/>
<dbReference type="EMBL" id="JBBCAQ010000034">
    <property type="protein sequence ID" value="KAK7580399.1"/>
    <property type="molecule type" value="Genomic_DNA"/>
</dbReference>
<sequence length="311" mass="35021">MPRKRTINSAELISVLKQFTEQIRETPIPSDPIWPVISNELLLRGVIISARHCYTIVKQNRYNIRHHLALLADGSSDTVTALPQEEDHQKNLQYGELEPSHIPTANVGEAILKKSDAELPNTEIRGPEECGCEIDANFDIDGAFNSLLNIASKSLSPVIRNLKNGLNRCLERIPFQGLCYRFTNTCAFDSLIQCFCVAYADSLAYKAYVDSLVESHTIFNMISSMVSHGINDQTYYKRAMILLQTRTHDDKPLFEIPAPKALVCTVNSSTLVYYLAANVFRPFPSMSDEKLAIFARNIQIVTKLFSQLYSI</sequence>
<dbReference type="Proteomes" id="UP001367676">
    <property type="component" value="Unassembled WGS sequence"/>
</dbReference>
<name>A0AAN9TC68_9HEMI</name>
<comment type="caution">
    <text evidence="1">The sequence shown here is derived from an EMBL/GenBank/DDBJ whole genome shotgun (WGS) entry which is preliminary data.</text>
</comment>
<proteinExistence type="predicted"/>
<protein>
    <submittedName>
        <fullName evidence="1">Uncharacterized protein</fullName>
    </submittedName>
</protein>
<gene>
    <name evidence="1" type="ORF">V9T40_001028</name>
</gene>
<accession>A0AAN9TC68</accession>
<organism evidence="1 2">
    <name type="scientific">Parthenolecanium corni</name>
    <dbReference type="NCBI Taxonomy" id="536013"/>
    <lineage>
        <taxon>Eukaryota</taxon>
        <taxon>Metazoa</taxon>
        <taxon>Ecdysozoa</taxon>
        <taxon>Arthropoda</taxon>
        <taxon>Hexapoda</taxon>
        <taxon>Insecta</taxon>
        <taxon>Pterygota</taxon>
        <taxon>Neoptera</taxon>
        <taxon>Paraneoptera</taxon>
        <taxon>Hemiptera</taxon>
        <taxon>Sternorrhyncha</taxon>
        <taxon>Coccoidea</taxon>
        <taxon>Coccidae</taxon>
        <taxon>Parthenolecanium</taxon>
    </lineage>
</organism>